<dbReference type="Proteomes" id="UP000541444">
    <property type="component" value="Unassembled WGS sequence"/>
</dbReference>
<reference evidence="1 2" key="1">
    <citation type="journal article" date="2020" name="IScience">
        <title>Genome Sequencing of the Endangered Kingdonia uniflora (Circaeasteraceae, Ranunculales) Reveals Potential Mechanisms of Evolutionary Specialization.</title>
        <authorList>
            <person name="Sun Y."/>
            <person name="Deng T."/>
            <person name="Zhang A."/>
            <person name="Moore M.J."/>
            <person name="Landis J.B."/>
            <person name="Lin N."/>
            <person name="Zhang H."/>
            <person name="Zhang X."/>
            <person name="Huang J."/>
            <person name="Zhang X."/>
            <person name="Sun H."/>
            <person name="Wang H."/>
        </authorList>
    </citation>
    <scope>NUCLEOTIDE SEQUENCE [LARGE SCALE GENOMIC DNA]</scope>
    <source>
        <strain evidence="1">TB1705</strain>
        <tissue evidence="1">Leaf</tissue>
    </source>
</reference>
<dbReference type="AlphaFoldDB" id="A0A7J7L1V7"/>
<keyword evidence="2" id="KW-1185">Reference proteome</keyword>
<proteinExistence type="predicted"/>
<comment type="caution">
    <text evidence="1">The sequence shown here is derived from an EMBL/GenBank/DDBJ whole genome shotgun (WGS) entry which is preliminary data.</text>
</comment>
<name>A0A7J7L1V7_9MAGN</name>
<organism evidence="1 2">
    <name type="scientific">Kingdonia uniflora</name>
    <dbReference type="NCBI Taxonomy" id="39325"/>
    <lineage>
        <taxon>Eukaryota</taxon>
        <taxon>Viridiplantae</taxon>
        <taxon>Streptophyta</taxon>
        <taxon>Embryophyta</taxon>
        <taxon>Tracheophyta</taxon>
        <taxon>Spermatophyta</taxon>
        <taxon>Magnoliopsida</taxon>
        <taxon>Ranunculales</taxon>
        <taxon>Circaeasteraceae</taxon>
        <taxon>Kingdonia</taxon>
    </lineage>
</organism>
<evidence type="ECO:0000313" key="1">
    <source>
        <dbReference type="EMBL" id="KAF6136620.1"/>
    </source>
</evidence>
<protein>
    <submittedName>
        <fullName evidence="1">Uncharacterized protein</fullName>
    </submittedName>
</protein>
<evidence type="ECO:0000313" key="2">
    <source>
        <dbReference type="Proteomes" id="UP000541444"/>
    </source>
</evidence>
<accession>A0A7J7L1V7</accession>
<feature type="non-terminal residue" evidence="1">
    <location>
        <position position="1"/>
    </location>
</feature>
<dbReference type="EMBL" id="JACGCM010002686">
    <property type="protein sequence ID" value="KAF6136620.1"/>
    <property type="molecule type" value="Genomic_DNA"/>
</dbReference>
<sequence length="203" mass="23072">MSGESSSRPSDPSPALKELNRVDILPDGWVHICVGSEKMPNRDEIQCRGSLDKETLITVSFMLLWNGGGLTPIPFTSLAGTGFPTIRLRHANRLKVWDRSRTPIQREVLQVRGSRKDVPGDYNNCDLQMDIVYARAFIAYTDCDIISVSSFDWGTPIMVALYWGLDEVFVLNDGKVKKLITGFYAMLEFWFFEYCRVGMYLVK</sequence>
<gene>
    <name evidence="1" type="ORF">GIB67_016076</name>
</gene>